<comment type="caution">
    <text evidence="1">The sequence shown here is derived from an EMBL/GenBank/DDBJ whole genome shotgun (WGS) entry which is preliminary data.</text>
</comment>
<evidence type="ECO:0000313" key="2">
    <source>
        <dbReference type="Proteomes" id="UP001501495"/>
    </source>
</evidence>
<name>A0ABP7XRG1_9ACTN</name>
<dbReference type="Proteomes" id="UP001501495">
    <property type="component" value="Unassembled WGS sequence"/>
</dbReference>
<sequence length="159" mass="17185">MTSFTASRTAHAEVRAPREDIWAILVDPSTLAPLVPFVRSITALEGGTHWHWQLSGLSVAGLDVAPAFTERMTFTEPERIEFRHDPPAGTTERAGVVGWYDLQELRPGVTALATSLEITLDLPLPGLARPAVTRTMSGVVAQMGDRFAAQLLRQLGVAG</sequence>
<protein>
    <recommendedName>
        <fullName evidence="3">SRPBCC family protein</fullName>
    </recommendedName>
</protein>
<gene>
    <name evidence="1" type="ORF">GCM10022215_31320</name>
</gene>
<dbReference type="InterPro" id="IPR019587">
    <property type="entry name" value="Polyketide_cyclase/dehydratase"/>
</dbReference>
<dbReference type="Pfam" id="PF10604">
    <property type="entry name" value="Polyketide_cyc2"/>
    <property type="match status" value="1"/>
</dbReference>
<dbReference type="RefSeq" id="WP_344734395.1">
    <property type="nucleotide sequence ID" value="NZ_BAAAZH010000024.1"/>
</dbReference>
<dbReference type="SUPFAM" id="SSF55961">
    <property type="entry name" value="Bet v1-like"/>
    <property type="match status" value="1"/>
</dbReference>
<reference evidence="2" key="1">
    <citation type="journal article" date="2019" name="Int. J. Syst. Evol. Microbiol.">
        <title>The Global Catalogue of Microorganisms (GCM) 10K type strain sequencing project: providing services to taxonomists for standard genome sequencing and annotation.</title>
        <authorList>
            <consortium name="The Broad Institute Genomics Platform"/>
            <consortium name="The Broad Institute Genome Sequencing Center for Infectious Disease"/>
            <person name="Wu L."/>
            <person name="Ma J."/>
        </authorList>
    </citation>
    <scope>NUCLEOTIDE SEQUENCE [LARGE SCALE GENOMIC DNA]</scope>
    <source>
        <strain evidence="2">JCM 16703</strain>
    </source>
</reference>
<keyword evidence="2" id="KW-1185">Reference proteome</keyword>
<dbReference type="EMBL" id="BAAAZH010000024">
    <property type="protein sequence ID" value="GAA4124031.1"/>
    <property type="molecule type" value="Genomic_DNA"/>
</dbReference>
<accession>A0ABP7XRG1</accession>
<dbReference type="Gene3D" id="3.30.530.20">
    <property type="match status" value="1"/>
</dbReference>
<organism evidence="1 2">
    <name type="scientific">Nocardioides fonticola</name>
    <dbReference type="NCBI Taxonomy" id="450363"/>
    <lineage>
        <taxon>Bacteria</taxon>
        <taxon>Bacillati</taxon>
        <taxon>Actinomycetota</taxon>
        <taxon>Actinomycetes</taxon>
        <taxon>Propionibacteriales</taxon>
        <taxon>Nocardioidaceae</taxon>
        <taxon>Nocardioides</taxon>
    </lineage>
</organism>
<evidence type="ECO:0008006" key="3">
    <source>
        <dbReference type="Google" id="ProtNLM"/>
    </source>
</evidence>
<dbReference type="InterPro" id="IPR023393">
    <property type="entry name" value="START-like_dom_sf"/>
</dbReference>
<evidence type="ECO:0000313" key="1">
    <source>
        <dbReference type="EMBL" id="GAA4124031.1"/>
    </source>
</evidence>
<proteinExistence type="predicted"/>